<evidence type="ECO:0000313" key="1">
    <source>
        <dbReference type="EMBL" id="EMF57313.1"/>
    </source>
</evidence>
<dbReference type="EMBL" id="KB405057">
    <property type="protein sequence ID" value="EMF57313.1"/>
    <property type="molecule type" value="Genomic_DNA"/>
</dbReference>
<gene>
    <name evidence="1" type="ORF">SBD_1475</name>
</gene>
<reference evidence="2" key="1">
    <citation type="journal article" date="2013" name="Genome Announc.">
        <title>Draft Genome Sequence of Streptomyces bottropensis ATCC 25435, a Bottromycin-Producing Actinomycete.</title>
        <authorList>
            <person name="Zhang H."/>
            <person name="Zhou W."/>
            <person name="Zhuang Y."/>
            <person name="Liang X."/>
            <person name="Liu T."/>
        </authorList>
    </citation>
    <scope>NUCLEOTIDE SEQUENCE [LARGE SCALE GENOMIC DNA]</scope>
    <source>
        <strain evidence="2">ATCC 25435</strain>
    </source>
</reference>
<dbReference type="AlphaFoldDB" id="M3F6R8"/>
<accession>M3F6R8</accession>
<sequence>MQVIWRFARRGVPAVFAVEGSGADAHTGVKLYDIASADMVLLERKARFPVSIDINKLVPREHSEVTRAFAARGGLSYPAFCARQALAPSPDEWGLLHCTAGPEQTRVTLATSDMSYHRLLIRAVNGPRHPADTSLPSSWSSRYGYGRYGWPDDWDPDSPGDPIPWVSCEEGGRQQVGRAHAFLFSHMGPQVVEVSFLETPRGSRWSVLNVDRFSLPAGYGDLFVIDPDQARIDWIAARGVAVYPGWPTRKLPRFVDADDAGDQASRLWRDGGQPFRWYGPAETLFSGHIDHADRGM</sequence>
<dbReference type="Proteomes" id="UP000030760">
    <property type="component" value="Unassembled WGS sequence"/>
</dbReference>
<protein>
    <submittedName>
        <fullName evidence="1">Uncharacterized protein</fullName>
    </submittedName>
</protein>
<name>M3F6R8_9ACTN</name>
<evidence type="ECO:0000313" key="2">
    <source>
        <dbReference type="Proteomes" id="UP000030760"/>
    </source>
</evidence>
<proteinExistence type="predicted"/>
<organism evidence="1 2">
    <name type="scientific">Streptomyces bottropensis ATCC 25435</name>
    <dbReference type="NCBI Taxonomy" id="1054862"/>
    <lineage>
        <taxon>Bacteria</taxon>
        <taxon>Bacillati</taxon>
        <taxon>Actinomycetota</taxon>
        <taxon>Actinomycetes</taxon>
        <taxon>Kitasatosporales</taxon>
        <taxon>Streptomycetaceae</taxon>
        <taxon>Streptomyces</taxon>
    </lineage>
</organism>